<dbReference type="InParanoid" id="A0A286UWW2"/>
<name>A0A286UWW2_9AGAM</name>
<keyword evidence="2" id="KW-1185">Reference proteome</keyword>
<evidence type="ECO:0000313" key="2">
    <source>
        <dbReference type="Proteomes" id="UP000217199"/>
    </source>
</evidence>
<organism evidence="1 2">
    <name type="scientific">Pyrrhoderma noxium</name>
    <dbReference type="NCBI Taxonomy" id="2282107"/>
    <lineage>
        <taxon>Eukaryota</taxon>
        <taxon>Fungi</taxon>
        <taxon>Dikarya</taxon>
        <taxon>Basidiomycota</taxon>
        <taxon>Agaricomycotina</taxon>
        <taxon>Agaricomycetes</taxon>
        <taxon>Hymenochaetales</taxon>
        <taxon>Hymenochaetaceae</taxon>
        <taxon>Pyrrhoderma</taxon>
    </lineage>
</organism>
<proteinExistence type="predicted"/>
<gene>
    <name evidence="1" type="ORF">PNOK_0113600</name>
</gene>
<comment type="caution">
    <text evidence="1">The sequence shown here is derived from an EMBL/GenBank/DDBJ whole genome shotgun (WGS) entry which is preliminary data.</text>
</comment>
<dbReference type="Proteomes" id="UP000217199">
    <property type="component" value="Unassembled WGS sequence"/>
</dbReference>
<dbReference type="EMBL" id="NBII01000001">
    <property type="protein sequence ID" value="PAV24068.1"/>
    <property type="molecule type" value="Genomic_DNA"/>
</dbReference>
<accession>A0A286UWW2</accession>
<dbReference type="AlphaFoldDB" id="A0A286UWW2"/>
<reference evidence="1 2" key="1">
    <citation type="journal article" date="2017" name="Mol. Ecol.">
        <title>Comparative and population genomic landscape of Phellinus noxius: A hypervariable fungus causing root rot in trees.</title>
        <authorList>
            <person name="Chung C.L."/>
            <person name="Lee T.J."/>
            <person name="Akiba M."/>
            <person name="Lee H.H."/>
            <person name="Kuo T.H."/>
            <person name="Liu D."/>
            <person name="Ke H.M."/>
            <person name="Yokoi T."/>
            <person name="Roa M.B."/>
            <person name="Lu M.J."/>
            <person name="Chang Y.Y."/>
            <person name="Ann P.J."/>
            <person name="Tsai J.N."/>
            <person name="Chen C.Y."/>
            <person name="Tzean S.S."/>
            <person name="Ota Y."/>
            <person name="Hattori T."/>
            <person name="Sahashi N."/>
            <person name="Liou R.F."/>
            <person name="Kikuchi T."/>
            <person name="Tsai I.J."/>
        </authorList>
    </citation>
    <scope>NUCLEOTIDE SEQUENCE [LARGE SCALE GENOMIC DNA]</scope>
    <source>
        <strain evidence="1 2">FFPRI411160</strain>
    </source>
</reference>
<evidence type="ECO:0000313" key="1">
    <source>
        <dbReference type="EMBL" id="PAV24068.1"/>
    </source>
</evidence>
<protein>
    <submittedName>
        <fullName evidence="1">Uncharacterized protein</fullName>
    </submittedName>
</protein>
<sequence length="90" mass="9997">MSQKSRGFHLEAYQSGLNPQCSKSTPSSFLRHFLHPCQLAYLFTSPSLCIHSLKAKKAGGVPLVPAVRRSRRAFNVRLSFAFLESAFGAR</sequence>